<evidence type="ECO:0008006" key="3">
    <source>
        <dbReference type="Google" id="ProtNLM"/>
    </source>
</evidence>
<sequence>MTHKDEFRQGHWPVAFRPFFLAGHAAPLGFLPSRCARVLMDGGLMMTDGAALSMPHDGDLTERLERARLLLLEAGLIGPRRGEMMPVRHRFDAEPIAIIDRSAMRILGLWATKVHVNGLVSTGADQAPEIWLSLRAAHSTAFPGYFDTLVAGGQPHDLDAATTAVKEAWEEAGVEAELMKHARHISDEPVCYVSAQGFHQELLSVYDLFLPRGWTPTCIDGEVESNTLVTMQELRSGLAGALDIKFGSHLVCQNVVARHGTGGASVAL</sequence>
<dbReference type="RefSeq" id="WP_058899308.1">
    <property type="nucleotide sequence ID" value="NZ_CP013068.1"/>
</dbReference>
<accession>A0A0U3PV69</accession>
<dbReference type="CDD" id="cd03676">
    <property type="entry name" value="NUDIX_Tnr3_like"/>
    <property type="match status" value="1"/>
</dbReference>
<organism evidence="1 2">
    <name type="scientific">Pannonibacter phragmitetus</name>
    <dbReference type="NCBI Taxonomy" id="121719"/>
    <lineage>
        <taxon>Bacteria</taxon>
        <taxon>Pseudomonadati</taxon>
        <taxon>Pseudomonadota</taxon>
        <taxon>Alphaproteobacteria</taxon>
        <taxon>Hyphomicrobiales</taxon>
        <taxon>Stappiaceae</taxon>
        <taxon>Pannonibacter</taxon>
    </lineage>
</organism>
<name>A0A0U3PV69_9HYPH</name>
<dbReference type="AlphaFoldDB" id="A0A0U3PV69"/>
<dbReference type="EMBL" id="CP013068">
    <property type="protein sequence ID" value="ALV28052.1"/>
    <property type="molecule type" value="Genomic_DNA"/>
</dbReference>
<reference evidence="1 2" key="1">
    <citation type="submission" date="2015-10" db="EMBL/GenBank/DDBJ databases">
        <title>The world's first case of liver abscess caused by Pannonibacter phragmitetus.</title>
        <authorList>
            <person name="Ming D."/>
            <person name="Wang M."/>
            <person name="Zhou Y."/>
            <person name="Jiang T."/>
            <person name="Hu S."/>
        </authorList>
    </citation>
    <scope>NUCLEOTIDE SEQUENCE [LARGE SCALE GENOMIC DNA]</scope>
    <source>
        <strain evidence="1 2">31801</strain>
    </source>
</reference>
<protein>
    <recommendedName>
        <fullName evidence="3">NUDIX hydrolase</fullName>
    </recommendedName>
</protein>
<keyword evidence="2" id="KW-1185">Reference proteome</keyword>
<evidence type="ECO:0000313" key="2">
    <source>
        <dbReference type="Proteomes" id="UP000064921"/>
    </source>
</evidence>
<dbReference type="InterPro" id="IPR015797">
    <property type="entry name" value="NUDIX_hydrolase-like_dom_sf"/>
</dbReference>
<dbReference type="KEGG" id="pphr:APZ00_14075"/>
<dbReference type="Proteomes" id="UP000064921">
    <property type="component" value="Chromosome"/>
</dbReference>
<dbReference type="GO" id="GO:0003824">
    <property type="term" value="F:catalytic activity"/>
    <property type="evidence" value="ECO:0007669"/>
    <property type="project" value="UniProtKB-ARBA"/>
</dbReference>
<dbReference type="SUPFAM" id="SSF55811">
    <property type="entry name" value="Nudix"/>
    <property type="match status" value="1"/>
</dbReference>
<evidence type="ECO:0000313" key="1">
    <source>
        <dbReference type="EMBL" id="ALV28052.1"/>
    </source>
</evidence>
<dbReference type="STRING" id="121719.APZ00_14075"/>
<proteinExistence type="predicted"/>
<gene>
    <name evidence="1" type="ORF">APZ00_14075</name>
</gene>
<dbReference type="Gene3D" id="3.90.79.10">
    <property type="entry name" value="Nucleoside Triphosphate Pyrophosphohydrolase"/>
    <property type="match status" value="1"/>
</dbReference>